<dbReference type="GeneID" id="77730124"/>
<feature type="compositionally biased region" description="Pro residues" evidence="1">
    <location>
        <begin position="13"/>
        <end position="25"/>
    </location>
</feature>
<feature type="region of interest" description="Disordered" evidence="1">
    <location>
        <begin position="1"/>
        <end position="65"/>
    </location>
</feature>
<dbReference type="Proteomes" id="UP001164286">
    <property type="component" value="Unassembled WGS sequence"/>
</dbReference>
<accession>A0AA38HHP7</accession>
<feature type="compositionally biased region" description="Low complexity" evidence="1">
    <location>
        <begin position="26"/>
        <end position="36"/>
    </location>
</feature>
<gene>
    <name evidence="2" type="ORF">MKK02DRAFT_40049</name>
</gene>
<reference evidence="2" key="1">
    <citation type="journal article" date="2022" name="G3 (Bethesda)">
        <title>High quality genome of the basidiomycete yeast Dioszegia hungarica PDD-24b-2 isolated from cloud water.</title>
        <authorList>
            <person name="Jarrige D."/>
            <person name="Haridas S."/>
            <person name="Bleykasten-Grosshans C."/>
            <person name="Joly M."/>
            <person name="Nadalig T."/>
            <person name="Sancelme M."/>
            <person name="Vuilleumier S."/>
            <person name="Grigoriev I.V."/>
            <person name="Amato P."/>
            <person name="Bringel F."/>
        </authorList>
    </citation>
    <scope>NUCLEOTIDE SEQUENCE</scope>
    <source>
        <strain evidence="2">PDD-24b-2</strain>
    </source>
</reference>
<sequence length="125" mass="14092">MPRTKPSSTSPGRPAPPSASPPTPDHPTSATPASTVKAKKAAAKAPKRKRDEQDDEDDERAKTKINKWTKDERLLLLERANDIVRHNLWTDLKTDNRMKVRQRSGVLAHWDAFMKKMVKEVEGQA</sequence>
<dbReference type="EMBL" id="JAKWFO010000001">
    <property type="protein sequence ID" value="KAI9639724.1"/>
    <property type="molecule type" value="Genomic_DNA"/>
</dbReference>
<evidence type="ECO:0000313" key="2">
    <source>
        <dbReference type="EMBL" id="KAI9639724.1"/>
    </source>
</evidence>
<dbReference type="AlphaFoldDB" id="A0AA38HHP7"/>
<evidence type="ECO:0000256" key="1">
    <source>
        <dbReference type="SAM" id="MobiDB-lite"/>
    </source>
</evidence>
<protein>
    <submittedName>
        <fullName evidence="2">Uncharacterized protein</fullName>
    </submittedName>
</protein>
<proteinExistence type="predicted"/>
<organism evidence="2 3">
    <name type="scientific">Dioszegia hungarica</name>
    <dbReference type="NCBI Taxonomy" id="4972"/>
    <lineage>
        <taxon>Eukaryota</taxon>
        <taxon>Fungi</taxon>
        <taxon>Dikarya</taxon>
        <taxon>Basidiomycota</taxon>
        <taxon>Agaricomycotina</taxon>
        <taxon>Tremellomycetes</taxon>
        <taxon>Tremellales</taxon>
        <taxon>Bulleribasidiaceae</taxon>
        <taxon>Dioszegia</taxon>
    </lineage>
</organism>
<name>A0AA38HHP7_9TREE</name>
<comment type="caution">
    <text evidence="2">The sequence shown here is derived from an EMBL/GenBank/DDBJ whole genome shotgun (WGS) entry which is preliminary data.</text>
</comment>
<evidence type="ECO:0000313" key="3">
    <source>
        <dbReference type="Proteomes" id="UP001164286"/>
    </source>
</evidence>
<keyword evidence="3" id="KW-1185">Reference proteome</keyword>
<feature type="compositionally biased region" description="Basic residues" evidence="1">
    <location>
        <begin position="37"/>
        <end position="48"/>
    </location>
</feature>
<feature type="compositionally biased region" description="Low complexity" evidence="1">
    <location>
        <begin position="1"/>
        <end position="12"/>
    </location>
</feature>
<dbReference type="RefSeq" id="XP_052949501.1">
    <property type="nucleotide sequence ID" value="XM_053090919.1"/>
</dbReference>